<dbReference type="UniPathway" id="UPA00626">
    <property type="reaction ID" value="UER00678"/>
</dbReference>
<keyword evidence="8" id="KW-0456">Lyase</keyword>
<dbReference type="AlphaFoldDB" id="A0A7G9Z237"/>
<dbReference type="GO" id="GO:0045151">
    <property type="term" value="P:acetoin biosynthetic process"/>
    <property type="evidence" value="ECO:0007669"/>
    <property type="project" value="UniProtKB-KW"/>
</dbReference>
<evidence type="ECO:0000256" key="8">
    <source>
        <dbReference type="ARBA" id="ARBA00023239"/>
    </source>
</evidence>
<dbReference type="InterPro" id="IPR005128">
    <property type="entry name" value="Acetolactate_a_deCO2ase"/>
</dbReference>
<keyword evidence="6" id="KW-0210">Decarboxylase</keyword>
<dbReference type="Pfam" id="PF03306">
    <property type="entry name" value="AAL_decarboxy"/>
    <property type="match status" value="1"/>
</dbReference>
<evidence type="ECO:0000256" key="7">
    <source>
        <dbReference type="ARBA" id="ARBA00023061"/>
    </source>
</evidence>
<accession>A0A7G9Z237</accession>
<dbReference type="GO" id="GO:0047605">
    <property type="term" value="F:acetolactate decarboxylase activity"/>
    <property type="evidence" value="ECO:0007669"/>
    <property type="project" value="UniProtKB-EC"/>
</dbReference>
<sequence>MIEKSKNKQAALPESSIYLCAPVNALVEGISEENIPFAEIKKHGDFGLGTFNDLDGEMVMLDGNVYQITAEGKVVAIGDDALTPFACVTFYKPLSHDEITSEMNYEDFLAFINSLLPSPNLFYAIRIDGWFSHVKARSVPKQENYRPLAEATKEQSIFRFSDVEGTVAGFFTPAFVPSVSVPGFHLHFLSSDRNHGGHVLECRPQNVRIGVQFISKLELSLPMSLDYLTEDFKRDVKQDLDKAEK</sequence>
<evidence type="ECO:0000256" key="1">
    <source>
        <dbReference type="ARBA" id="ARBA00001784"/>
    </source>
</evidence>
<evidence type="ECO:0000256" key="4">
    <source>
        <dbReference type="ARBA" id="ARBA00013204"/>
    </source>
</evidence>
<comment type="catalytic activity">
    <reaction evidence="1">
        <text>(2S)-2-acetolactate + H(+) = (R)-acetoin + CO2</text>
        <dbReference type="Rhea" id="RHEA:21580"/>
        <dbReference type="ChEBI" id="CHEBI:15378"/>
        <dbReference type="ChEBI" id="CHEBI:15686"/>
        <dbReference type="ChEBI" id="CHEBI:16526"/>
        <dbReference type="ChEBI" id="CHEBI:58476"/>
        <dbReference type="EC" id="4.1.1.5"/>
    </reaction>
</comment>
<proteinExistence type="inferred from homology"/>
<gene>
    <name evidence="9" type="ORF">MAAFGJEL_00013</name>
</gene>
<reference evidence="9" key="1">
    <citation type="submission" date="2020-06" db="EMBL/GenBank/DDBJ databases">
        <title>Unique genomic features of the anaerobic methanotrophic archaea.</title>
        <authorList>
            <person name="Chadwick G.L."/>
            <person name="Skennerton C.T."/>
            <person name="Laso-Perez R."/>
            <person name="Leu A.O."/>
            <person name="Speth D.R."/>
            <person name="Yu H."/>
            <person name="Morgan-Lang C."/>
            <person name="Hatzenpichler R."/>
            <person name="Goudeau D."/>
            <person name="Malmstrom R."/>
            <person name="Brazelton W.J."/>
            <person name="Woyke T."/>
            <person name="Hallam S.J."/>
            <person name="Tyson G.W."/>
            <person name="Wegener G."/>
            <person name="Boetius A."/>
            <person name="Orphan V."/>
        </authorList>
    </citation>
    <scope>NUCLEOTIDE SEQUENCE</scope>
</reference>
<dbReference type="NCBIfam" id="TIGR01252">
    <property type="entry name" value="acetolac_decarb"/>
    <property type="match status" value="1"/>
</dbReference>
<dbReference type="PANTHER" id="PTHR35524:SF1">
    <property type="entry name" value="ALPHA-ACETOLACTATE DECARBOXYLASE"/>
    <property type="match status" value="1"/>
</dbReference>
<name>A0A7G9Z237_9EURY</name>
<evidence type="ECO:0000256" key="3">
    <source>
        <dbReference type="ARBA" id="ARBA00007106"/>
    </source>
</evidence>
<comment type="similarity">
    <text evidence="3">Belongs to the alpha-acetolactate decarboxylase family.</text>
</comment>
<dbReference type="EC" id="4.1.1.5" evidence="4"/>
<protein>
    <recommendedName>
        <fullName evidence="5">Alpha-acetolactate decarboxylase</fullName>
        <ecNumber evidence="4">4.1.1.5</ecNumber>
    </recommendedName>
</protein>
<dbReference type="CDD" id="cd17299">
    <property type="entry name" value="acetolactate_decarboxylase"/>
    <property type="match status" value="1"/>
</dbReference>
<organism evidence="9">
    <name type="scientific">Candidatus Methanophaga sp. ANME-1 ERB7</name>
    <dbReference type="NCBI Taxonomy" id="2759913"/>
    <lineage>
        <taxon>Archaea</taxon>
        <taxon>Methanobacteriati</taxon>
        <taxon>Methanobacteriota</taxon>
        <taxon>Stenosarchaea group</taxon>
        <taxon>Methanomicrobia</taxon>
        <taxon>Candidatus Methanophagales</taxon>
        <taxon>Candidatus Methanophagaceae</taxon>
        <taxon>Candidatus Methanophaga</taxon>
    </lineage>
</organism>
<dbReference type="PANTHER" id="PTHR35524">
    <property type="entry name" value="ALPHA-ACETOLACTATE DECARBOXYLASE"/>
    <property type="match status" value="1"/>
</dbReference>
<dbReference type="EMBL" id="MT631575">
    <property type="protein sequence ID" value="QNO54321.1"/>
    <property type="molecule type" value="Genomic_DNA"/>
</dbReference>
<evidence type="ECO:0000313" key="9">
    <source>
        <dbReference type="EMBL" id="QNO54321.1"/>
    </source>
</evidence>
<dbReference type="PIRSF" id="PIRSF001332">
    <property type="entry name" value="Acetolac_decarb"/>
    <property type="match status" value="1"/>
</dbReference>
<evidence type="ECO:0000256" key="5">
    <source>
        <dbReference type="ARBA" id="ARBA00020164"/>
    </source>
</evidence>
<keyword evidence="7" id="KW-0005">Acetoin biosynthesis</keyword>
<dbReference type="SUPFAM" id="SSF117856">
    <property type="entry name" value="AF0104/ALDC/Ptd012-like"/>
    <property type="match status" value="1"/>
</dbReference>
<evidence type="ECO:0000256" key="2">
    <source>
        <dbReference type="ARBA" id="ARBA00005170"/>
    </source>
</evidence>
<evidence type="ECO:0000256" key="6">
    <source>
        <dbReference type="ARBA" id="ARBA00022793"/>
    </source>
</evidence>
<comment type="pathway">
    <text evidence="2">Polyol metabolism; (R,R)-butane-2,3-diol biosynthesis; (R,R)-butane-2,3-diol from pyruvate: step 2/3.</text>
</comment>
<dbReference type="Gene3D" id="3.30.1330.80">
    <property type="entry name" value="Hypothetical protein, similar to alpha- acetolactate decarboxylase, domain 2"/>
    <property type="match status" value="2"/>
</dbReference>